<keyword evidence="9" id="KW-0862">Zinc</keyword>
<evidence type="ECO:0000313" key="14">
    <source>
        <dbReference type="Proteomes" id="UP001430953"/>
    </source>
</evidence>
<keyword evidence="9" id="KW-0863">Zinc-finger</keyword>
<accession>A0AAW2GZ55</accession>
<sequence>MEDDQQFCLRWNNHQSTLIQNFDTLLESGTLVDCTLAAEGKTLKAHKVVLSACSPYFECLLSEHYDKHPVFILKDVKFKELKAMMDYMYRGEVNISQDQLAALLKAAESLQIKGLSESKTAGSSKTESRPQKTVSQPTAPSLDIPHASSGLTIEKNKVPRQSLAQSSVGDLPEDTVSPQVSKGLSSREGSQSPTSRKKKRFRRRSLTEDSTIENQDASNSSDMPQQMGVPALGIAPVADEKVHADPTDSLGRSALMTQLTKPADEMLQLPLEKPEPNDNLIEPKSEYLEDAEEGVEDLTLDEDMNDLNDMEQDNNRAGPSHDPAQHPAGLGSWHVTGDRSNAGGVVGSGTTCVSGGATDEVFLAAQEAAQAAHRDSQGLLAQMLMSDNTEWSQHEAGGSPYKISRGARKMSTNDGKYECNRCGKTYMATTSLSRHKRLECGVVPCEVCPICNRRFKHRFVLNAHIVGCERRMNQTIQKKDYD</sequence>
<dbReference type="InterPro" id="IPR000210">
    <property type="entry name" value="BTB/POZ_dom"/>
</dbReference>
<dbReference type="Gene3D" id="3.30.710.10">
    <property type="entry name" value="Potassium Channel Kv1.1, Chain A"/>
    <property type="match status" value="1"/>
</dbReference>
<dbReference type="InterPro" id="IPR011333">
    <property type="entry name" value="SKP1/BTB/POZ_sf"/>
</dbReference>
<evidence type="ECO:0000256" key="8">
    <source>
        <dbReference type="ARBA" id="ARBA00037382"/>
    </source>
</evidence>
<evidence type="ECO:0000256" key="6">
    <source>
        <dbReference type="ARBA" id="ARBA00023163"/>
    </source>
</evidence>
<keyword evidence="9" id="KW-0479">Metal-binding</keyword>
<feature type="compositionally biased region" description="Basic residues" evidence="10">
    <location>
        <begin position="195"/>
        <end position="204"/>
    </location>
</feature>
<name>A0AAW2GZ55_9HYME</name>
<evidence type="ECO:0000256" key="5">
    <source>
        <dbReference type="ARBA" id="ARBA00023015"/>
    </source>
</evidence>
<evidence type="ECO:0000256" key="4">
    <source>
        <dbReference type="ARBA" id="ARBA00022902"/>
    </source>
</evidence>
<feature type="domain" description="C2H2-type" evidence="12">
    <location>
        <begin position="417"/>
        <end position="444"/>
    </location>
</feature>
<evidence type="ECO:0000256" key="3">
    <source>
        <dbReference type="ARBA" id="ARBA00022782"/>
    </source>
</evidence>
<evidence type="ECO:0000256" key="9">
    <source>
        <dbReference type="PROSITE-ProRule" id="PRU00042"/>
    </source>
</evidence>
<evidence type="ECO:0000256" key="7">
    <source>
        <dbReference type="ARBA" id="ARBA00023242"/>
    </source>
</evidence>
<keyword evidence="7" id="KW-0539">Nucleus</keyword>
<dbReference type="EMBL" id="JADYXP020000001">
    <property type="protein sequence ID" value="KAL0132438.1"/>
    <property type="molecule type" value="Genomic_DNA"/>
</dbReference>
<feature type="compositionally biased region" description="Polar residues" evidence="10">
    <location>
        <begin position="176"/>
        <end position="194"/>
    </location>
</feature>
<protein>
    <recommendedName>
        <fullName evidence="15">Longitudinals lacking protein</fullName>
    </recommendedName>
</protein>
<dbReference type="GO" id="GO:0006357">
    <property type="term" value="P:regulation of transcription by RNA polymerase II"/>
    <property type="evidence" value="ECO:0007669"/>
    <property type="project" value="TreeGrafter"/>
</dbReference>
<dbReference type="PROSITE" id="PS50097">
    <property type="entry name" value="BTB"/>
    <property type="match status" value="1"/>
</dbReference>
<proteinExistence type="predicted"/>
<keyword evidence="14" id="KW-1185">Reference proteome</keyword>
<dbReference type="Proteomes" id="UP001430953">
    <property type="component" value="Unassembled WGS sequence"/>
</dbReference>
<feature type="compositionally biased region" description="Polar residues" evidence="10">
    <location>
        <begin position="208"/>
        <end position="224"/>
    </location>
</feature>
<dbReference type="AlphaFoldDB" id="A0AAW2GZ55"/>
<dbReference type="Pfam" id="PF00651">
    <property type="entry name" value="BTB"/>
    <property type="match status" value="1"/>
</dbReference>
<evidence type="ECO:0008006" key="15">
    <source>
        <dbReference type="Google" id="ProtNLM"/>
    </source>
</evidence>
<dbReference type="GO" id="GO:0048813">
    <property type="term" value="P:dendrite morphogenesis"/>
    <property type="evidence" value="ECO:0007669"/>
    <property type="project" value="UniProtKB-ARBA"/>
</dbReference>
<dbReference type="FunFam" id="3.30.710.10:FF:000091">
    <property type="entry name" value="Lola, isoform F"/>
    <property type="match status" value="1"/>
</dbReference>
<dbReference type="InterPro" id="IPR036236">
    <property type="entry name" value="Znf_C2H2_sf"/>
</dbReference>
<evidence type="ECO:0000256" key="2">
    <source>
        <dbReference type="ARBA" id="ARBA00022473"/>
    </source>
</evidence>
<evidence type="ECO:0000313" key="13">
    <source>
        <dbReference type="EMBL" id="KAL0132438.1"/>
    </source>
</evidence>
<feature type="compositionally biased region" description="Polar residues" evidence="10">
    <location>
        <begin position="117"/>
        <end position="139"/>
    </location>
</feature>
<comment type="caution">
    <text evidence="13">The sequence shown here is derived from an EMBL/GenBank/DDBJ whole genome shotgun (WGS) entry which is preliminary data.</text>
</comment>
<evidence type="ECO:0000259" key="12">
    <source>
        <dbReference type="PROSITE" id="PS50157"/>
    </source>
</evidence>
<feature type="region of interest" description="Disordered" evidence="10">
    <location>
        <begin position="306"/>
        <end position="335"/>
    </location>
</feature>
<dbReference type="PANTHER" id="PTHR23110">
    <property type="entry name" value="BTB DOMAIN TRANSCRIPTION FACTOR"/>
    <property type="match status" value="1"/>
</dbReference>
<dbReference type="GO" id="GO:0007464">
    <property type="term" value="P:R3/R4 cell fate commitment"/>
    <property type="evidence" value="ECO:0007669"/>
    <property type="project" value="UniProtKB-ARBA"/>
</dbReference>
<evidence type="ECO:0000256" key="10">
    <source>
        <dbReference type="SAM" id="MobiDB-lite"/>
    </source>
</evidence>
<dbReference type="InterPro" id="IPR013087">
    <property type="entry name" value="Znf_C2H2_type"/>
</dbReference>
<organism evidence="13 14">
    <name type="scientific">Cardiocondyla obscurior</name>
    <dbReference type="NCBI Taxonomy" id="286306"/>
    <lineage>
        <taxon>Eukaryota</taxon>
        <taxon>Metazoa</taxon>
        <taxon>Ecdysozoa</taxon>
        <taxon>Arthropoda</taxon>
        <taxon>Hexapoda</taxon>
        <taxon>Insecta</taxon>
        <taxon>Pterygota</taxon>
        <taxon>Neoptera</taxon>
        <taxon>Endopterygota</taxon>
        <taxon>Hymenoptera</taxon>
        <taxon>Apocrita</taxon>
        <taxon>Aculeata</taxon>
        <taxon>Formicoidea</taxon>
        <taxon>Formicidae</taxon>
        <taxon>Myrmicinae</taxon>
        <taxon>Cardiocondyla</taxon>
    </lineage>
</organism>
<feature type="region of interest" description="Disordered" evidence="10">
    <location>
        <begin position="115"/>
        <end position="228"/>
    </location>
</feature>
<dbReference type="GO" id="GO:0016199">
    <property type="term" value="P:axon midline choice point recognition"/>
    <property type="evidence" value="ECO:0007669"/>
    <property type="project" value="UniProtKB-ARBA"/>
</dbReference>
<dbReference type="CDD" id="cd18315">
    <property type="entry name" value="BTB_POZ_BAB-like"/>
    <property type="match status" value="1"/>
</dbReference>
<dbReference type="GO" id="GO:0007526">
    <property type="term" value="P:larval somatic muscle development"/>
    <property type="evidence" value="ECO:0007669"/>
    <property type="project" value="UniProtKB-ARBA"/>
</dbReference>
<feature type="domain" description="BTB" evidence="11">
    <location>
        <begin position="32"/>
        <end position="97"/>
    </location>
</feature>
<dbReference type="SUPFAM" id="SSF57667">
    <property type="entry name" value="beta-beta-alpha zinc fingers"/>
    <property type="match status" value="1"/>
</dbReference>
<keyword evidence="4" id="KW-0524">Neurogenesis</keyword>
<dbReference type="GO" id="GO:0008406">
    <property type="term" value="P:gonad development"/>
    <property type="evidence" value="ECO:0007669"/>
    <property type="project" value="UniProtKB-ARBA"/>
</dbReference>
<keyword evidence="6" id="KW-0804">Transcription</keyword>
<dbReference type="GO" id="GO:0005634">
    <property type="term" value="C:nucleus"/>
    <property type="evidence" value="ECO:0007669"/>
    <property type="project" value="UniProtKB-SubCell"/>
</dbReference>
<evidence type="ECO:0000259" key="11">
    <source>
        <dbReference type="PROSITE" id="PS50097"/>
    </source>
</evidence>
<dbReference type="GO" id="GO:0045467">
    <property type="term" value="P:R7 cell development"/>
    <property type="evidence" value="ECO:0007669"/>
    <property type="project" value="UniProtKB-ARBA"/>
</dbReference>
<dbReference type="InterPro" id="IPR051095">
    <property type="entry name" value="Dros_DevTransReg"/>
</dbReference>
<dbReference type="SMART" id="SM00225">
    <property type="entry name" value="BTB"/>
    <property type="match status" value="1"/>
</dbReference>
<comment type="subcellular location">
    <subcellularLocation>
        <location evidence="1">Nucleus</location>
    </subcellularLocation>
</comment>
<keyword evidence="5" id="KW-0805">Transcription regulation</keyword>
<dbReference type="Gene3D" id="3.30.160.60">
    <property type="entry name" value="Classic Zinc Finger"/>
    <property type="match status" value="1"/>
</dbReference>
<dbReference type="PROSITE" id="PS50157">
    <property type="entry name" value="ZINC_FINGER_C2H2_2"/>
    <property type="match status" value="1"/>
</dbReference>
<dbReference type="PANTHER" id="PTHR23110:SF111">
    <property type="entry name" value="LONGITUDINALS LACKING PROTEIN, ISOFORMS F_I_K_T"/>
    <property type="match status" value="1"/>
</dbReference>
<evidence type="ECO:0000256" key="1">
    <source>
        <dbReference type="ARBA" id="ARBA00004123"/>
    </source>
</evidence>
<dbReference type="GO" id="GO:0008270">
    <property type="term" value="F:zinc ion binding"/>
    <property type="evidence" value="ECO:0007669"/>
    <property type="project" value="UniProtKB-KW"/>
</dbReference>
<comment type="function">
    <text evidence="8">Putative transcription factor required for axon growth and guidance in the central and peripheral nervous systems. Repels CNS axons away from the midline by promoting the expression of the midline repellent sli and its receptor robo.</text>
</comment>
<keyword evidence="3" id="KW-0221">Differentiation</keyword>
<dbReference type="GO" id="GO:0035167">
    <property type="term" value="P:larval lymph gland hemopoiesis"/>
    <property type="evidence" value="ECO:0007669"/>
    <property type="project" value="UniProtKB-ARBA"/>
</dbReference>
<dbReference type="GO" id="GO:0045476">
    <property type="term" value="P:nurse cell apoptotic process"/>
    <property type="evidence" value="ECO:0007669"/>
    <property type="project" value="UniProtKB-ARBA"/>
</dbReference>
<gene>
    <name evidence="13" type="ORF">PUN28_000283</name>
</gene>
<keyword evidence="2" id="KW-0217">Developmental protein</keyword>
<reference evidence="13 14" key="1">
    <citation type="submission" date="2023-03" db="EMBL/GenBank/DDBJ databases">
        <title>High recombination rates correlate with genetic variation in Cardiocondyla obscurior ants.</title>
        <authorList>
            <person name="Errbii M."/>
        </authorList>
    </citation>
    <scope>NUCLEOTIDE SEQUENCE [LARGE SCALE GENOMIC DNA]</scope>
    <source>
        <strain evidence="13">Alpha-2009</strain>
        <tissue evidence="13">Whole body</tissue>
    </source>
</reference>
<dbReference type="SUPFAM" id="SSF54695">
    <property type="entry name" value="POZ domain"/>
    <property type="match status" value="1"/>
</dbReference>